<proteinExistence type="predicted"/>
<evidence type="ECO:0000313" key="1">
    <source>
        <dbReference type="EMBL" id="JAH80901.1"/>
    </source>
</evidence>
<protein>
    <submittedName>
        <fullName evidence="1">Uncharacterized protein</fullName>
    </submittedName>
</protein>
<name>A0A0E9VS66_ANGAN</name>
<reference evidence="1" key="1">
    <citation type="submission" date="2014-11" db="EMBL/GenBank/DDBJ databases">
        <authorList>
            <person name="Amaro Gonzalez C."/>
        </authorList>
    </citation>
    <scope>NUCLEOTIDE SEQUENCE</scope>
</reference>
<dbReference type="EMBL" id="GBXM01027676">
    <property type="protein sequence ID" value="JAH80901.1"/>
    <property type="molecule type" value="Transcribed_RNA"/>
</dbReference>
<sequence length="55" mass="6343">MHYKNLISLLQHPPSREPKSAFYQPLLSVTLQSISKGLHRCICFLLMCKNCDIPQ</sequence>
<reference evidence="1" key="2">
    <citation type="journal article" date="2015" name="Fish Shellfish Immunol.">
        <title>Early steps in the European eel (Anguilla anguilla)-Vibrio vulnificus interaction in the gills: Role of the RtxA13 toxin.</title>
        <authorList>
            <person name="Callol A."/>
            <person name="Pajuelo D."/>
            <person name="Ebbesson L."/>
            <person name="Teles M."/>
            <person name="MacKenzie S."/>
            <person name="Amaro C."/>
        </authorList>
    </citation>
    <scope>NUCLEOTIDE SEQUENCE</scope>
</reference>
<organism evidence="1">
    <name type="scientific">Anguilla anguilla</name>
    <name type="common">European freshwater eel</name>
    <name type="synonym">Muraena anguilla</name>
    <dbReference type="NCBI Taxonomy" id="7936"/>
    <lineage>
        <taxon>Eukaryota</taxon>
        <taxon>Metazoa</taxon>
        <taxon>Chordata</taxon>
        <taxon>Craniata</taxon>
        <taxon>Vertebrata</taxon>
        <taxon>Euteleostomi</taxon>
        <taxon>Actinopterygii</taxon>
        <taxon>Neopterygii</taxon>
        <taxon>Teleostei</taxon>
        <taxon>Anguilliformes</taxon>
        <taxon>Anguillidae</taxon>
        <taxon>Anguilla</taxon>
    </lineage>
</organism>
<accession>A0A0E9VS66</accession>
<dbReference type="AlphaFoldDB" id="A0A0E9VS66"/>